<keyword evidence="3" id="KW-1185">Reference proteome</keyword>
<keyword evidence="1" id="KW-0812">Transmembrane</keyword>
<reference evidence="2" key="1">
    <citation type="journal article" date="2020" name="Stud. Mycol.">
        <title>101 Dothideomycetes genomes: a test case for predicting lifestyles and emergence of pathogens.</title>
        <authorList>
            <person name="Haridas S."/>
            <person name="Albert R."/>
            <person name="Binder M."/>
            <person name="Bloem J."/>
            <person name="Labutti K."/>
            <person name="Salamov A."/>
            <person name="Andreopoulos B."/>
            <person name="Baker S."/>
            <person name="Barry K."/>
            <person name="Bills G."/>
            <person name="Bluhm B."/>
            <person name="Cannon C."/>
            <person name="Castanera R."/>
            <person name="Culley D."/>
            <person name="Daum C."/>
            <person name="Ezra D."/>
            <person name="Gonzalez J."/>
            <person name="Henrissat B."/>
            <person name="Kuo A."/>
            <person name="Liang C."/>
            <person name="Lipzen A."/>
            <person name="Lutzoni F."/>
            <person name="Magnuson J."/>
            <person name="Mondo S."/>
            <person name="Nolan M."/>
            <person name="Ohm R."/>
            <person name="Pangilinan J."/>
            <person name="Park H.-J."/>
            <person name="Ramirez L."/>
            <person name="Alfaro M."/>
            <person name="Sun H."/>
            <person name="Tritt A."/>
            <person name="Yoshinaga Y."/>
            <person name="Zwiers L.-H."/>
            <person name="Turgeon B."/>
            <person name="Goodwin S."/>
            <person name="Spatafora J."/>
            <person name="Crous P."/>
            <person name="Grigoriev I."/>
        </authorList>
    </citation>
    <scope>NUCLEOTIDE SEQUENCE</scope>
    <source>
        <strain evidence="2">CBS 107.79</strain>
    </source>
</reference>
<organism evidence="2 3">
    <name type="scientific">Bimuria novae-zelandiae CBS 107.79</name>
    <dbReference type="NCBI Taxonomy" id="1447943"/>
    <lineage>
        <taxon>Eukaryota</taxon>
        <taxon>Fungi</taxon>
        <taxon>Dikarya</taxon>
        <taxon>Ascomycota</taxon>
        <taxon>Pezizomycotina</taxon>
        <taxon>Dothideomycetes</taxon>
        <taxon>Pleosporomycetidae</taxon>
        <taxon>Pleosporales</taxon>
        <taxon>Massarineae</taxon>
        <taxon>Didymosphaeriaceae</taxon>
        <taxon>Bimuria</taxon>
    </lineage>
</organism>
<gene>
    <name evidence="2" type="ORF">BU23DRAFT_3015</name>
</gene>
<accession>A0A6A5VZ24</accession>
<evidence type="ECO:0000256" key="1">
    <source>
        <dbReference type="SAM" id="Phobius"/>
    </source>
</evidence>
<proteinExistence type="predicted"/>
<dbReference type="EMBL" id="ML976656">
    <property type="protein sequence ID" value="KAF1980146.1"/>
    <property type="molecule type" value="Genomic_DNA"/>
</dbReference>
<keyword evidence="1" id="KW-1133">Transmembrane helix</keyword>
<dbReference type="Proteomes" id="UP000800036">
    <property type="component" value="Unassembled WGS sequence"/>
</dbReference>
<protein>
    <submittedName>
        <fullName evidence="2">Uncharacterized protein</fullName>
    </submittedName>
</protein>
<feature type="transmembrane region" description="Helical" evidence="1">
    <location>
        <begin position="7"/>
        <end position="25"/>
    </location>
</feature>
<name>A0A6A5VZ24_9PLEO</name>
<keyword evidence="1" id="KW-0472">Membrane</keyword>
<evidence type="ECO:0000313" key="2">
    <source>
        <dbReference type="EMBL" id="KAF1980146.1"/>
    </source>
</evidence>
<evidence type="ECO:0000313" key="3">
    <source>
        <dbReference type="Proteomes" id="UP000800036"/>
    </source>
</evidence>
<dbReference type="AlphaFoldDB" id="A0A6A5VZ24"/>
<sequence>MYATHAMEHIAVVIGIVITAVIDFFGPVRLTFSSIVALFFSDGSFAHYAQDRPWKQSKRCVDEEYEERPKVDPDGRGCWLASGD</sequence>